<protein>
    <submittedName>
        <fullName evidence="1">Uncharacterized protein</fullName>
    </submittedName>
</protein>
<reference evidence="1" key="2">
    <citation type="journal article" date="2015" name="Fish Shellfish Immunol.">
        <title>Early steps in the European eel (Anguilla anguilla)-Vibrio vulnificus interaction in the gills: Role of the RtxA13 toxin.</title>
        <authorList>
            <person name="Callol A."/>
            <person name="Pajuelo D."/>
            <person name="Ebbesson L."/>
            <person name="Teles M."/>
            <person name="MacKenzie S."/>
            <person name="Amaro C."/>
        </authorList>
    </citation>
    <scope>NUCLEOTIDE SEQUENCE</scope>
</reference>
<dbReference type="EMBL" id="GBXM01085484">
    <property type="protein sequence ID" value="JAH23093.1"/>
    <property type="molecule type" value="Transcribed_RNA"/>
</dbReference>
<sequence length="13" mass="1586">MKPSFKKRQSSDF</sequence>
<reference evidence="1" key="1">
    <citation type="submission" date="2014-11" db="EMBL/GenBank/DDBJ databases">
        <authorList>
            <person name="Amaro Gonzalez C."/>
        </authorList>
    </citation>
    <scope>NUCLEOTIDE SEQUENCE</scope>
</reference>
<evidence type="ECO:0000313" key="1">
    <source>
        <dbReference type="EMBL" id="JAH23093.1"/>
    </source>
</evidence>
<name>A0A0E9R418_ANGAN</name>
<organism evidence="1">
    <name type="scientific">Anguilla anguilla</name>
    <name type="common">European freshwater eel</name>
    <name type="synonym">Muraena anguilla</name>
    <dbReference type="NCBI Taxonomy" id="7936"/>
    <lineage>
        <taxon>Eukaryota</taxon>
        <taxon>Metazoa</taxon>
        <taxon>Chordata</taxon>
        <taxon>Craniata</taxon>
        <taxon>Vertebrata</taxon>
        <taxon>Euteleostomi</taxon>
        <taxon>Actinopterygii</taxon>
        <taxon>Neopterygii</taxon>
        <taxon>Teleostei</taxon>
        <taxon>Anguilliformes</taxon>
        <taxon>Anguillidae</taxon>
        <taxon>Anguilla</taxon>
    </lineage>
</organism>
<accession>A0A0E9R418</accession>
<proteinExistence type="predicted"/>